<dbReference type="RefSeq" id="WP_015335249.1">
    <property type="nucleotide sequence ID" value="NC_020055.1"/>
</dbReference>
<evidence type="ECO:0000259" key="1">
    <source>
        <dbReference type="Pfam" id="PF00534"/>
    </source>
</evidence>
<dbReference type="AlphaFoldDB" id="L0RAP5"/>
<evidence type="ECO:0000313" key="4">
    <source>
        <dbReference type="Proteomes" id="UP000010808"/>
    </source>
</evidence>
<dbReference type="EMBL" id="FO203522">
    <property type="protein sequence ID" value="CCO22641.1"/>
    <property type="molecule type" value="Genomic_DNA"/>
</dbReference>
<keyword evidence="4" id="KW-1185">Reference proteome</keyword>
<protein>
    <submittedName>
        <fullName evidence="3">Glycosyl transferase 2 family protein</fullName>
    </submittedName>
</protein>
<dbReference type="CDD" id="cd03801">
    <property type="entry name" value="GT4_PimA-like"/>
    <property type="match status" value="1"/>
</dbReference>
<dbReference type="Gene3D" id="3.90.550.10">
    <property type="entry name" value="Spore Coat Polysaccharide Biosynthesis Protein SpsA, Chain A"/>
    <property type="match status" value="1"/>
</dbReference>
<reference evidence="3 4" key="1">
    <citation type="submission" date="2012-10" db="EMBL/GenBank/DDBJ databases">
        <authorList>
            <person name="Genoscope - CEA"/>
        </authorList>
    </citation>
    <scope>NUCLEOTIDE SEQUENCE [LARGE SCALE GENOMIC DNA]</scope>
    <source>
        <strain evidence="4">AM13 / DSM 14728</strain>
    </source>
</reference>
<evidence type="ECO:0000259" key="2">
    <source>
        <dbReference type="Pfam" id="PF00535"/>
    </source>
</evidence>
<dbReference type="eggNOG" id="COG1216">
    <property type="taxonomic scope" value="Bacteria"/>
</dbReference>
<name>L0RAP5_9BACT</name>
<accession>L0RAP5</accession>
<dbReference type="InterPro" id="IPR001173">
    <property type="entry name" value="Glyco_trans_2-like"/>
</dbReference>
<dbReference type="PANTHER" id="PTHR43685">
    <property type="entry name" value="GLYCOSYLTRANSFERASE"/>
    <property type="match status" value="1"/>
</dbReference>
<dbReference type="Gene3D" id="3.40.50.2000">
    <property type="entry name" value="Glycogen Phosphorylase B"/>
    <property type="match status" value="2"/>
</dbReference>
<dbReference type="Pfam" id="PF00534">
    <property type="entry name" value="Glycos_transf_1"/>
    <property type="match status" value="1"/>
</dbReference>
<proteinExistence type="predicted"/>
<sequence length="945" mass="107189">MQDKTILEGAVSKLTGTGKVPKNLLKAVVNFLKYEGESDFLAKWVMESQLAEGKILPPHTGKPKVSFIVPCYNHGEYLRDCVVSLLKQDYTAFEIIIINDGSTDNTDEVAVKIIEEFPDYSIRYIKQKNSGLVRSRNKGCTVAKGKYILPIDADDLIAPSFLSKTIAILESSPQFGYVSTKALFFGHSNLIWPKESLTPVNFISTNQQTCTTLFRKDMWKEIGGYDESMIHGYEDWELWIRATKNGWVGLQIDEPLFFYRRKADSMITNSRDRDTSIKEQIVRLHPDIYDISKLPLFEKEMHYSNWIPPQLVRPDFRIHPCHMPHETVGNENNNAEQDINNQLNELKKHILGILAQIVPQSKDQFLRNEAGSGDENKFEQLYTKISSRIAKFNKTGNFDEAVNVGAILLSLYPIKKTAVLLLMDSLLKKGDLAAAYSTGSFYLSVWLWDKAILKTLSNILCLQADSEGQSDKTMGLLESAILLSPDSRLALTKTFEFQISNGLLSAADRTRTLAEKHGIKLPAAPLRNNDKSFPRKRKHIWYVTDTFGYIGGGVNGVSQAKFMTLGSLLSNDDLCDVTIITPLTTELPSGIAEFSRQYHMLRNKKDAAWPNWITTVKKELHSHLGKDKQNFISGDWLPCREPENKADLIIIEGVRFDPDRYLQQLGLTFNCPSVYMHHNSPYHYSAEITEKGSLPVMLNTLKRYKFNISVSRTVTEEWKSLPEQKDKEWFNILNCIREDEAAEVKSRPPEIVRQRLGLPKNDFLILCLASIQHRKGQDLLLNQMDKILESVPSARVIFIGPVLGNRGGNDIVEMSKGKPYSGRIRFLGTKENALDYVYASNLLVLPSREEALPLSILEAMALGRACVASDVCGIPELIEDGETGLMFSLDNPQDLAKHIIRLAQNPDELETMSKKAESRYWDNFSREQHARRWREVLMEIFGMDD</sequence>
<evidence type="ECO:0000313" key="3">
    <source>
        <dbReference type="EMBL" id="CCO22641.1"/>
    </source>
</evidence>
<feature type="domain" description="Glycosyltransferase 2-like" evidence="2">
    <location>
        <begin position="66"/>
        <end position="196"/>
    </location>
</feature>
<dbReference type="CDD" id="cd00761">
    <property type="entry name" value="Glyco_tranf_GTA_type"/>
    <property type="match status" value="1"/>
</dbReference>
<feature type="domain" description="Glycosyl transferase family 1" evidence="1">
    <location>
        <begin position="752"/>
        <end position="918"/>
    </location>
</feature>
<dbReference type="InterPro" id="IPR029044">
    <property type="entry name" value="Nucleotide-diphossugar_trans"/>
</dbReference>
<dbReference type="eggNOG" id="COG0438">
    <property type="taxonomic scope" value="Bacteria"/>
</dbReference>
<keyword evidence="3" id="KW-0808">Transferase</keyword>
<dbReference type="GO" id="GO:0016757">
    <property type="term" value="F:glycosyltransferase activity"/>
    <property type="evidence" value="ECO:0007669"/>
    <property type="project" value="InterPro"/>
</dbReference>
<dbReference type="Proteomes" id="UP000010808">
    <property type="component" value="Chromosome"/>
</dbReference>
<dbReference type="InterPro" id="IPR001296">
    <property type="entry name" value="Glyco_trans_1"/>
</dbReference>
<gene>
    <name evidence="3" type="ORF">DESAM_20350</name>
</gene>
<dbReference type="SUPFAM" id="SSF53448">
    <property type="entry name" value="Nucleotide-diphospho-sugar transferases"/>
    <property type="match status" value="1"/>
</dbReference>
<dbReference type="SUPFAM" id="SSF53756">
    <property type="entry name" value="UDP-Glycosyltransferase/glycogen phosphorylase"/>
    <property type="match status" value="1"/>
</dbReference>
<dbReference type="HOGENOM" id="CLU_324597_0_0_7"/>
<dbReference type="InterPro" id="IPR050834">
    <property type="entry name" value="Glycosyltransf_2"/>
</dbReference>
<dbReference type="PANTHER" id="PTHR43685:SF2">
    <property type="entry name" value="GLYCOSYLTRANSFERASE 2-LIKE DOMAIN-CONTAINING PROTEIN"/>
    <property type="match status" value="1"/>
</dbReference>
<dbReference type="OrthoDB" id="5439746at2"/>
<organism evidence="3 4">
    <name type="scientific">Maridesulfovibrio hydrothermalis AM13 = DSM 14728</name>
    <dbReference type="NCBI Taxonomy" id="1121451"/>
    <lineage>
        <taxon>Bacteria</taxon>
        <taxon>Pseudomonadati</taxon>
        <taxon>Thermodesulfobacteriota</taxon>
        <taxon>Desulfovibrionia</taxon>
        <taxon>Desulfovibrionales</taxon>
        <taxon>Desulfovibrionaceae</taxon>
        <taxon>Maridesulfovibrio</taxon>
    </lineage>
</organism>
<dbReference type="KEGG" id="dhy:DESAM_20350"/>
<dbReference type="STRING" id="1121451.DESAM_20350"/>
<dbReference type="Pfam" id="PF00535">
    <property type="entry name" value="Glycos_transf_2"/>
    <property type="match status" value="1"/>
</dbReference>
<dbReference type="PATRIC" id="fig|1121451.3.peg.618"/>